<dbReference type="CDD" id="cd04179">
    <property type="entry name" value="DPM_DPG-synthase_like"/>
    <property type="match status" value="1"/>
</dbReference>
<dbReference type="Gene3D" id="3.90.550.10">
    <property type="entry name" value="Spore Coat Polysaccharide Biosynthesis Protein SpsA, Chain A"/>
    <property type="match status" value="1"/>
</dbReference>
<dbReference type="PANTHER" id="PTHR48090:SF7">
    <property type="entry name" value="RFBJ PROTEIN"/>
    <property type="match status" value="1"/>
</dbReference>
<dbReference type="Proteomes" id="UP000198988">
    <property type="component" value="Unassembled WGS sequence"/>
</dbReference>
<evidence type="ECO:0000313" key="3">
    <source>
        <dbReference type="Proteomes" id="UP000198988"/>
    </source>
</evidence>
<accession>A0A1H6MQ97</accession>
<dbReference type="GO" id="GO:0016740">
    <property type="term" value="F:transferase activity"/>
    <property type="evidence" value="ECO:0007669"/>
    <property type="project" value="UniProtKB-KW"/>
</dbReference>
<organism evidence="2 3">
    <name type="scientific">Bathymodiolus azoricus thioautotrophic gill symbiont</name>
    <dbReference type="NCBI Taxonomy" id="235205"/>
    <lineage>
        <taxon>Bacteria</taxon>
        <taxon>Pseudomonadati</taxon>
        <taxon>Pseudomonadota</taxon>
        <taxon>Gammaproteobacteria</taxon>
        <taxon>sulfur-oxidizing symbionts</taxon>
    </lineage>
</organism>
<dbReference type="PANTHER" id="PTHR48090">
    <property type="entry name" value="UNDECAPRENYL-PHOSPHATE 4-DEOXY-4-FORMAMIDO-L-ARABINOSE TRANSFERASE-RELATED"/>
    <property type="match status" value="1"/>
</dbReference>
<dbReference type="AlphaFoldDB" id="A0A1H6MQ97"/>
<dbReference type="Pfam" id="PF00535">
    <property type="entry name" value="Glycos_transf_2"/>
    <property type="match status" value="1"/>
</dbReference>
<gene>
    <name evidence="2" type="ORF">BAZSYMA_ACONTIG00078_2</name>
</gene>
<name>A0A1H6MQ97_9GAMM</name>
<dbReference type="EMBL" id="CDSC02000481">
    <property type="protein sequence ID" value="SEI04050.1"/>
    <property type="molecule type" value="Genomic_DNA"/>
</dbReference>
<dbReference type="InterPro" id="IPR050256">
    <property type="entry name" value="Glycosyltransferase_2"/>
</dbReference>
<sequence length="262" mass="29766">MCVFFDFYFWIGEMIKENFTIVIPAYNEEATIRDIVKRALKKCKSVIVVDDGSTDNTVKELNNLPIHLIKHTTNKGKAISLWDGFQLALKNKNDFIITLDGDDQHAPEDVDLLINKRKEHKKHIIIGARLADKDSIPAKRYYANKIANFWIAWAAGYPISDSQSGFRLYPSILFKNLKISTSKNSGFVFESEVIIKAAQVGIYSYSVPIPAVYKEDARPSHFQGVRDITLITLMVGKSLISRGMYPQGLYRSVIKPMILNIF</sequence>
<feature type="domain" description="Glycosyltransferase 2-like" evidence="1">
    <location>
        <begin position="20"/>
        <end position="143"/>
    </location>
</feature>
<protein>
    <submittedName>
        <fullName evidence="2">Glycosyl transferase family 2</fullName>
    </submittedName>
</protein>
<keyword evidence="2" id="KW-0808">Transferase</keyword>
<proteinExistence type="predicted"/>
<evidence type="ECO:0000313" key="2">
    <source>
        <dbReference type="EMBL" id="SEI04050.1"/>
    </source>
</evidence>
<evidence type="ECO:0000259" key="1">
    <source>
        <dbReference type="Pfam" id="PF00535"/>
    </source>
</evidence>
<dbReference type="SUPFAM" id="SSF53448">
    <property type="entry name" value="Nucleotide-diphospho-sugar transferases"/>
    <property type="match status" value="1"/>
</dbReference>
<reference evidence="3" key="1">
    <citation type="submission" date="2016-06" db="EMBL/GenBank/DDBJ databases">
        <authorList>
            <person name="Petersen J."/>
            <person name="Sayavedra L."/>
        </authorList>
    </citation>
    <scope>NUCLEOTIDE SEQUENCE [LARGE SCALE GENOMIC DNA]</scope>
    <source>
        <strain evidence="3">BazSymA</strain>
    </source>
</reference>
<dbReference type="InterPro" id="IPR029044">
    <property type="entry name" value="Nucleotide-diphossugar_trans"/>
</dbReference>
<dbReference type="InterPro" id="IPR001173">
    <property type="entry name" value="Glyco_trans_2-like"/>
</dbReference>